<dbReference type="Gene3D" id="3.30.70.330">
    <property type="match status" value="3"/>
</dbReference>
<feature type="compositionally biased region" description="Low complexity" evidence="2">
    <location>
        <begin position="254"/>
        <end position="264"/>
    </location>
</feature>
<feature type="compositionally biased region" description="Low complexity" evidence="2">
    <location>
        <begin position="66"/>
        <end position="76"/>
    </location>
</feature>
<evidence type="ECO:0000256" key="1">
    <source>
        <dbReference type="PROSITE-ProRule" id="PRU00176"/>
    </source>
</evidence>
<dbReference type="GO" id="GO:0003723">
    <property type="term" value="F:RNA binding"/>
    <property type="evidence" value="ECO:0007669"/>
    <property type="project" value="UniProtKB-UniRule"/>
</dbReference>
<feature type="compositionally biased region" description="Basic residues" evidence="2">
    <location>
        <begin position="54"/>
        <end position="65"/>
    </location>
</feature>
<accession>A0A8J4USJ6</accession>
<feature type="compositionally biased region" description="Basic and acidic residues" evidence="2">
    <location>
        <begin position="191"/>
        <end position="201"/>
    </location>
</feature>
<feature type="domain" description="RRM" evidence="3">
    <location>
        <begin position="437"/>
        <end position="515"/>
    </location>
</feature>
<dbReference type="GO" id="GO:0071011">
    <property type="term" value="C:precatalytic spliceosome"/>
    <property type="evidence" value="ECO:0007669"/>
    <property type="project" value="TreeGrafter"/>
</dbReference>
<keyword evidence="1" id="KW-0694">RNA-binding</keyword>
<dbReference type="InterPro" id="IPR003954">
    <property type="entry name" value="RRM_euk-type"/>
</dbReference>
<evidence type="ECO:0000313" key="4">
    <source>
        <dbReference type="EMBL" id="KAF2073696.1"/>
    </source>
</evidence>
<reference evidence="4" key="1">
    <citation type="submission" date="2020-01" db="EMBL/GenBank/DDBJ databases">
        <title>Development of genomics and gene disruption for Polysphondylium violaceum indicates a role for the polyketide synthase stlB in stalk morphogenesis.</title>
        <authorList>
            <person name="Narita B."/>
            <person name="Kawabe Y."/>
            <person name="Kin K."/>
            <person name="Saito T."/>
            <person name="Gibbs R."/>
            <person name="Kuspa A."/>
            <person name="Muzny D."/>
            <person name="Queller D."/>
            <person name="Richards S."/>
            <person name="Strassman J."/>
            <person name="Sucgang R."/>
            <person name="Worley K."/>
            <person name="Schaap P."/>
        </authorList>
    </citation>
    <scope>NUCLEOTIDE SEQUENCE</scope>
    <source>
        <strain evidence="4">QSvi11</strain>
    </source>
</reference>
<proteinExistence type="predicted"/>
<dbReference type="GO" id="GO:0000380">
    <property type="term" value="P:alternative mRNA splicing, via spliceosome"/>
    <property type="evidence" value="ECO:0007669"/>
    <property type="project" value="TreeGrafter"/>
</dbReference>
<dbReference type="PANTHER" id="PTHR47330:SF1">
    <property type="entry name" value="POLY(U)-BINDING-SPLICING FACTOR PUF60"/>
    <property type="match status" value="1"/>
</dbReference>
<feature type="compositionally biased region" description="Basic residues" evidence="2">
    <location>
        <begin position="180"/>
        <end position="190"/>
    </location>
</feature>
<dbReference type="GO" id="GO:0000381">
    <property type="term" value="P:regulation of alternative mRNA splicing, via spliceosome"/>
    <property type="evidence" value="ECO:0007669"/>
    <property type="project" value="TreeGrafter"/>
</dbReference>
<dbReference type="InterPro" id="IPR012677">
    <property type="entry name" value="Nucleotide-bd_a/b_plait_sf"/>
</dbReference>
<dbReference type="SMART" id="SM00361">
    <property type="entry name" value="RRM_1"/>
    <property type="match status" value="3"/>
</dbReference>
<dbReference type="OrthoDB" id="20943at2759"/>
<organism evidence="4 5">
    <name type="scientific">Polysphondylium violaceum</name>
    <dbReference type="NCBI Taxonomy" id="133409"/>
    <lineage>
        <taxon>Eukaryota</taxon>
        <taxon>Amoebozoa</taxon>
        <taxon>Evosea</taxon>
        <taxon>Eumycetozoa</taxon>
        <taxon>Dictyostelia</taxon>
        <taxon>Dictyosteliales</taxon>
        <taxon>Dictyosteliaceae</taxon>
        <taxon>Polysphondylium</taxon>
    </lineage>
</organism>
<dbReference type="GO" id="GO:0071013">
    <property type="term" value="C:catalytic step 2 spliceosome"/>
    <property type="evidence" value="ECO:0007669"/>
    <property type="project" value="TreeGrafter"/>
</dbReference>
<protein>
    <recommendedName>
        <fullName evidence="3">RRM domain-containing protein</fullName>
    </recommendedName>
</protein>
<dbReference type="Pfam" id="PF00076">
    <property type="entry name" value="RRM_1"/>
    <property type="match status" value="2"/>
</dbReference>
<feature type="compositionally biased region" description="Basic and acidic residues" evidence="2">
    <location>
        <begin position="77"/>
        <end position="88"/>
    </location>
</feature>
<comment type="caution">
    <text evidence="4">The sequence shown here is derived from an EMBL/GenBank/DDBJ whole genome shotgun (WGS) entry which is preliminary data.</text>
</comment>
<evidence type="ECO:0000313" key="5">
    <source>
        <dbReference type="Proteomes" id="UP000695562"/>
    </source>
</evidence>
<dbReference type="AlphaFoldDB" id="A0A8J4USJ6"/>
<gene>
    <name evidence="4" type="ORF">CYY_004984</name>
</gene>
<dbReference type="SUPFAM" id="SSF54928">
    <property type="entry name" value="RNA-binding domain, RBD"/>
    <property type="match status" value="2"/>
</dbReference>
<feature type="region of interest" description="Disordered" evidence="2">
    <location>
        <begin position="1"/>
        <end position="275"/>
    </location>
</feature>
<sequence length="660" mass="75123">MDVIIQEPKLFIHSKSSSSSSSNHQKIRSHHRSRSSSRSNTHVNIVTNTDHNQNHHNHHHSKRKSLSPSPSHSPSPYHHDDNKNDIYDKLGNNGNSNDDDKKLMNKEQTYSSRSRSRSRSSSKYHKKHRDYKSKSSRGRSSSRSKSRSKRGDKKKYSRSHSGSSRSRKDRSISKENECRKRYKSKSRSRSRSRDRSKSYDKYKRRKSSSHHRHHHSDHKNSRSRSRERSRRHDTHKGRSRSRSPSPRNTNLNGKSQSRSSSRNSSPKKKSRWSQNTMIEKLVIANNNNNTVNNNNPNVQQDNQSRIYVGSLHFNLTEEDIKQAFIKFGNIKAISLGKEPNGKSKGYCFIEYELPDSASTAIANMQNHIMGGRVIKVARPLTQIVNSQLISLNEDIKNSIYIPNTIVPIVSIQQQQINNNNNNNNNTVNNNNNNNESNRIYIGSIHWNVNEDFLRNSFNKFGKILSCTLMQNTETGKHKGYGFIDFDSKKAADDAISLMNGVEILGRSIKVGKPVKGIASNTSSNASLSSSSSCTLLNVNSKGFEGLEDDSTINSSEQRYLLTQKLLGKDATSKCLVLRNAGSPNDIDETFEEDLRSGCQEFGEIEKMVVKADEIVKVYVLFKDALSCQACQSKLNGKYFSYHCIKAEFYDINLFKNNLFL</sequence>
<dbReference type="Proteomes" id="UP000695562">
    <property type="component" value="Unassembled WGS sequence"/>
</dbReference>
<feature type="compositionally biased region" description="Basic residues" evidence="2">
    <location>
        <begin position="227"/>
        <end position="241"/>
    </location>
</feature>
<dbReference type="EMBL" id="AJWJ01000188">
    <property type="protein sequence ID" value="KAF2073696.1"/>
    <property type="molecule type" value="Genomic_DNA"/>
</dbReference>
<feature type="compositionally biased region" description="Basic and acidic residues" evidence="2">
    <location>
        <begin position="169"/>
        <end position="179"/>
    </location>
</feature>
<dbReference type="PANTHER" id="PTHR47330">
    <property type="entry name" value="POLY(U)-BINDING-SPLICING FACTOR PUF60-B-RELATED"/>
    <property type="match status" value="1"/>
</dbReference>
<dbReference type="InterPro" id="IPR035979">
    <property type="entry name" value="RBD_domain_sf"/>
</dbReference>
<dbReference type="InterPro" id="IPR000504">
    <property type="entry name" value="RRM_dom"/>
</dbReference>
<feature type="compositionally biased region" description="Basic residues" evidence="2">
    <location>
        <begin position="25"/>
        <end position="35"/>
    </location>
</feature>
<dbReference type="PROSITE" id="PS50102">
    <property type="entry name" value="RRM"/>
    <property type="match status" value="2"/>
</dbReference>
<evidence type="ECO:0000259" key="3">
    <source>
        <dbReference type="PROSITE" id="PS50102"/>
    </source>
</evidence>
<dbReference type="SMART" id="SM00360">
    <property type="entry name" value="RRM"/>
    <property type="match status" value="3"/>
</dbReference>
<feature type="compositionally biased region" description="Basic residues" evidence="2">
    <location>
        <begin position="202"/>
        <end position="217"/>
    </location>
</feature>
<feature type="compositionally biased region" description="Polar residues" evidence="2">
    <location>
        <begin position="40"/>
        <end position="50"/>
    </location>
</feature>
<name>A0A8J4USJ6_9MYCE</name>
<dbReference type="InterPro" id="IPR051974">
    <property type="entry name" value="PUF60_regulator"/>
</dbReference>
<feature type="domain" description="RRM" evidence="3">
    <location>
        <begin position="304"/>
        <end position="381"/>
    </location>
</feature>
<feature type="compositionally biased region" description="Basic residues" evidence="2">
    <location>
        <begin position="114"/>
        <end position="158"/>
    </location>
</feature>
<keyword evidence="5" id="KW-1185">Reference proteome</keyword>
<evidence type="ECO:0000256" key="2">
    <source>
        <dbReference type="SAM" id="MobiDB-lite"/>
    </source>
</evidence>
<dbReference type="GO" id="GO:0006376">
    <property type="term" value="P:mRNA splice site recognition"/>
    <property type="evidence" value="ECO:0007669"/>
    <property type="project" value="TreeGrafter"/>
</dbReference>